<dbReference type="STRING" id="173990.SAMN05660691_04101"/>
<dbReference type="InterPro" id="IPR055259">
    <property type="entry name" value="YkvP/CgeB_Glyco_trans-like"/>
</dbReference>
<organism evidence="2 3">
    <name type="scientific">Rheinheimera pacifica</name>
    <dbReference type="NCBI Taxonomy" id="173990"/>
    <lineage>
        <taxon>Bacteria</taxon>
        <taxon>Pseudomonadati</taxon>
        <taxon>Pseudomonadota</taxon>
        <taxon>Gammaproteobacteria</taxon>
        <taxon>Chromatiales</taxon>
        <taxon>Chromatiaceae</taxon>
        <taxon>Rheinheimera</taxon>
    </lineage>
</organism>
<evidence type="ECO:0000313" key="3">
    <source>
        <dbReference type="Proteomes" id="UP000199371"/>
    </source>
</evidence>
<dbReference type="Proteomes" id="UP000199371">
    <property type="component" value="Unassembled WGS sequence"/>
</dbReference>
<dbReference type="EMBL" id="FNXF01000030">
    <property type="protein sequence ID" value="SEI13542.1"/>
    <property type="molecule type" value="Genomic_DNA"/>
</dbReference>
<dbReference type="Pfam" id="PF13524">
    <property type="entry name" value="Glyco_trans_1_2"/>
    <property type="match status" value="1"/>
</dbReference>
<reference evidence="3" key="1">
    <citation type="submission" date="2016-10" db="EMBL/GenBank/DDBJ databases">
        <authorList>
            <person name="Varghese N."/>
            <person name="Submissions S."/>
        </authorList>
    </citation>
    <scope>NUCLEOTIDE SEQUENCE [LARGE SCALE GENOMIC DNA]</scope>
    <source>
        <strain evidence="3">DSM 17616</strain>
    </source>
</reference>
<name>A0A1H6NQ73_9GAMM</name>
<feature type="domain" description="Spore protein YkvP/CgeB glycosyl transferase-like" evidence="1">
    <location>
        <begin position="239"/>
        <end position="342"/>
    </location>
</feature>
<sequence>MMQHCLASLPTFSTLPLHCTCRQVVDVDDFINGIKRAFELLGYRVYEVSLKDKSSDDELLSQLSLIDTAQLKLALSVNALAVELINKLPQLATIPFYTYLVDHPIHLLPRFYGTKAKLLCVDKEHVTFLSQLGIQAQFWPHAVCDTELSAEYVPFSQKKGILFPASFTDESAHFAEINKVAPNIAAKLTDANVRSISDVLRMLGFMQSGISPSVQLNDQIVTFLRRCDLYLRGRDRNTLIKECHQAGLALTIVGSNWDKTHQYDSHCYLPAVPFTELKNLISNSRFVLHHSPGFEQGQHERVVYPLARGTSVLSSATRYLFESYGSDNGVAFYNSMAELKQISVSVSEGHYSSWINNANSIIERNETWRSRIAML</sequence>
<evidence type="ECO:0000313" key="2">
    <source>
        <dbReference type="EMBL" id="SEI13542.1"/>
    </source>
</evidence>
<accession>A0A1H6NQ73</accession>
<protein>
    <recommendedName>
        <fullName evidence="1">Spore protein YkvP/CgeB glycosyl transferase-like domain-containing protein</fullName>
    </recommendedName>
</protein>
<dbReference type="AlphaFoldDB" id="A0A1H6NQ73"/>
<keyword evidence="3" id="KW-1185">Reference proteome</keyword>
<evidence type="ECO:0000259" key="1">
    <source>
        <dbReference type="Pfam" id="PF13524"/>
    </source>
</evidence>
<gene>
    <name evidence="2" type="ORF">SAMN05660691_04101</name>
</gene>
<proteinExistence type="predicted"/>